<keyword evidence="1" id="KW-0812">Transmembrane</keyword>
<keyword evidence="1" id="KW-1133">Transmembrane helix</keyword>
<organism evidence="2 3">
    <name type="scientific">Nitrosomonas ureae</name>
    <dbReference type="NCBI Taxonomy" id="44577"/>
    <lineage>
        <taxon>Bacteria</taxon>
        <taxon>Pseudomonadati</taxon>
        <taxon>Pseudomonadota</taxon>
        <taxon>Betaproteobacteria</taxon>
        <taxon>Nitrosomonadales</taxon>
        <taxon>Nitrosomonadaceae</taxon>
        <taxon>Nitrosomonas</taxon>
    </lineage>
</organism>
<accession>A0A1H2HXA1</accession>
<dbReference type="EMBL" id="FNLN01000072">
    <property type="protein sequence ID" value="SDU36497.1"/>
    <property type="molecule type" value="Genomic_DNA"/>
</dbReference>
<reference evidence="3" key="1">
    <citation type="submission" date="2016-10" db="EMBL/GenBank/DDBJ databases">
        <authorList>
            <person name="Varghese N."/>
            <person name="Submissions S."/>
        </authorList>
    </citation>
    <scope>NUCLEOTIDE SEQUENCE [LARGE SCALE GENOMIC DNA]</scope>
    <source>
        <strain evidence="3">Nm10</strain>
    </source>
</reference>
<sequence length="139" mass="15714">MYVSTNKVKSLNPIDVIKWTCVIIFILTAILTLMHVSGIRLLPDPDHGKLLFKALIIEIVVIAVSVFSNTVLHNPEEIFLEKLPNNETRDYNANSPNFHVDAEEELENNVQNANNNCQQITITDYSKIPPISKIINECN</sequence>
<protein>
    <submittedName>
        <fullName evidence="2">Uncharacterized protein</fullName>
    </submittedName>
</protein>
<feature type="transmembrane region" description="Helical" evidence="1">
    <location>
        <begin position="50"/>
        <end position="72"/>
    </location>
</feature>
<keyword evidence="1" id="KW-0472">Membrane</keyword>
<evidence type="ECO:0000256" key="1">
    <source>
        <dbReference type="SAM" id="Phobius"/>
    </source>
</evidence>
<dbReference type="Proteomes" id="UP000182882">
    <property type="component" value="Unassembled WGS sequence"/>
</dbReference>
<dbReference type="AlphaFoldDB" id="A0A1H2HXA1"/>
<keyword evidence="3" id="KW-1185">Reference proteome</keyword>
<evidence type="ECO:0000313" key="2">
    <source>
        <dbReference type="EMBL" id="SDU36497.1"/>
    </source>
</evidence>
<evidence type="ECO:0000313" key="3">
    <source>
        <dbReference type="Proteomes" id="UP000182882"/>
    </source>
</evidence>
<feature type="transmembrane region" description="Helical" evidence="1">
    <location>
        <begin position="16"/>
        <end position="38"/>
    </location>
</feature>
<gene>
    <name evidence="2" type="ORF">SAMN05216406_1722</name>
</gene>
<proteinExistence type="predicted"/>
<name>A0A1H2HXA1_9PROT</name>